<organism evidence="1 2">
    <name type="scientific">Gemmobacter caeni</name>
    <dbReference type="NCBI Taxonomy" id="589035"/>
    <lineage>
        <taxon>Bacteria</taxon>
        <taxon>Pseudomonadati</taxon>
        <taxon>Pseudomonadota</taxon>
        <taxon>Alphaproteobacteria</taxon>
        <taxon>Rhodobacterales</taxon>
        <taxon>Paracoccaceae</taxon>
        <taxon>Gemmobacter</taxon>
    </lineage>
</organism>
<dbReference type="Proteomes" id="UP000244224">
    <property type="component" value="Unassembled WGS sequence"/>
</dbReference>
<dbReference type="Gene3D" id="3.40.50.1000">
    <property type="entry name" value="HAD superfamily/HAD-like"/>
    <property type="match status" value="1"/>
</dbReference>
<evidence type="ECO:0000313" key="1">
    <source>
        <dbReference type="EMBL" id="PTX52569.1"/>
    </source>
</evidence>
<dbReference type="EMBL" id="QBKP01000002">
    <property type="protein sequence ID" value="PTX52569.1"/>
    <property type="molecule type" value="Genomic_DNA"/>
</dbReference>
<evidence type="ECO:0008006" key="3">
    <source>
        <dbReference type="Google" id="ProtNLM"/>
    </source>
</evidence>
<dbReference type="PIRSF" id="PIRSF030802">
    <property type="entry name" value="UCP030802"/>
    <property type="match status" value="1"/>
</dbReference>
<evidence type="ECO:0000313" key="2">
    <source>
        <dbReference type="Proteomes" id="UP000244224"/>
    </source>
</evidence>
<dbReference type="InterPro" id="IPR036412">
    <property type="entry name" value="HAD-like_sf"/>
</dbReference>
<dbReference type="InterPro" id="IPR023214">
    <property type="entry name" value="HAD_sf"/>
</dbReference>
<gene>
    <name evidence="1" type="ORF">C8N34_102349</name>
</gene>
<name>A0A2T6B938_9RHOB</name>
<keyword evidence="2" id="KW-1185">Reference proteome</keyword>
<dbReference type="InterPro" id="IPR024197">
    <property type="entry name" value="TPP-like"/>
</dbReference>
<sequence length="256" mass="27562">MRRNIILTDLDDTLFSSAQKGGGVGPQVTVAKNGHHGHMSPVQEGLFRMLFAAGEVIPVTARSSDAFARVQLDFGTRRAILANGAVILDASGEPDQEWNARTAEIGLRCEGAMEGMVAAVTEEFGDGARSWIVREYGAPVYFCVKMNRQEPEAVEAGLLHAGLMLEERFDLSGFQHHVNGNNLSFTPLGISKLDACARLIEQVADRAEVTLFGVGDSLTDLPFMRLCDVMITPSGSQIANQAMRRTVGEGVLGEGL</sequence>
<accession>A0A2T6B938</accession>
<dbReference type="SUPFAM" id="SSF56784">
    <property type="entry name" value="HAD-like"/>
    <property type="match status" value="1"/>
</dbReference>
<protein>
    <recommendedName>
        <fullName evidence="3">Hydroxymethylpyrimidine pyrophosphatase-like HAD family hydrolase</fullName>
    </recommendedName>
</protein>
<reference evidence="1 2" key="1">
    <citation type="submission" date="2018-04" db="EMBL/GenBank/DDBJ databases">
        <title>Genomic Encyclopedia of Archaeal and Bacterial Type Strains, Phase II (KMG-II): from individual species to whole genera.</title>
        <authorList>
            <person name="Goeker M."/>
        </authorList>
    </citation>
    <scope>NUCLEOTIDE SEQUENCE [LARGE SCALE GENOMIC DNA]</scope>
    <source>
        <strain evidence="1 2">DSM 21823</strain>
    </source>
</reference>
<dbReference type="RefSeq" id="WP_108127985.1">
    <property type="nucleotide sequence ID" value="NZ_QBKP01000002.1"/>
</dbReference>
<dbReference type="OrthoDB" id="8746852at2"/>
<dbReference type="AlphaFoldDB" id="A0A2T6B938"/>
<comment type="caution">
    <text evidence="1">The sequence shown here is derived from an EMBL/GenBank/DDBJ whole genome shotgun (WGS) entry which is preliminary data.</text>
</comment>
<proteinExistence type="predicted"/>